<dbReference type="PANTHER" id="PTHR15215:SF1">
    <property type="entry name" value="PROTEIN THEMIS"/>
    <property type="match status" value="1"/>
</dbReference>
<dbReference type="PANTHER" id="PTHR15215">
    <property type="entry name" value="CABIT DOMAIN-CONTAINING PROTEIN"/>
    <property type="match status" value="1"/>
</dbReference>
<comment type="caution">
    <text evidence="4">The sequence shown here is derived from an EMBL/GenBank/DDBJ whole genome shotgun (WGS) entry which is preliminary data.</text>
</comment>
<dbReference type="Pfam" id="PF12736">
    <property type="entry name" value="CABIT"/>
    <property type="match status" value="2"/>
</dbReference>
<accession>A0AA88MWT3</accession>
<reference evidence="4" key="1">
    <citation type="submission" date="2023-08" db="EMBL/GenBank/DDBJ databases">
        <title>Pelteobagrus vachellii genome.</title>
        <authorList>
            <person name="Liu H."/>
        </authorList>
    </citation>
    <scope>NUCLEOTIDE SEQUENCE</scope>
    <source>
        <strain evidence="4">PRFRI_2022a</strain>
        <tissue evidence="4">Muscle</tissue>
    </source>
</reference>
<dbReference type="GO" id="GO:0005737">
    <property type="term" value="C:cytoplasm"/>
    <property type="evidence" value="ECO:0007669"/>
    <property type="project" value="TreeGrafter"/>
</dbReference>
<evidence type="ECO:0000313" key="5">
    <source>
        <dbReference type="Proteomes" id="UP001187315"/>
    </source>
</evidence>
<protein>
    <recommendedName>
        <fullName evidence="3">CABIT domain-containing protein</fullName>
    </recommendedName>
</protein>
<dbReference type="Proteomes" id="UP001187315">
    <property type="component" value="Unassembled WGS sequence"/>
</dbReference>
<feature type="region of interest" description="Disordered" evidence="2">
    <location>
        <begin position="544"/>
        <end position="589"/>
    </location>
</feature>
<dbReference type="EMBL" id="JAVHJS010000010">
    <property type="protein sequence ID" value="KAK2846235.1"/>
    <property type="molecule type" value="Genomic_DNA"/>
</dbReference>
<dbReference type="GO" id="GO:0050852">
    <property type="term" value="P:T cell receptor signaling pathway"/>
    <property type="evidence" value="ECO:0007669"/>
    <property type="project" value="TreeGrafter"/>
</dbReference>
<proteinExistence type="inferred from homology"/>
<name>A0AA88MWT3_TACVA</name>
<dbReference type="InterPro" id="IPR025946">
    <property type="entry name" value="CABIT_dom"/>
</dbReference>
<keyword evidence="5" id="KW-1185">Reference proteome</keyword>
<evidence type="ECO:0000256" key="1">
    <source>
        <dbReference type="ARBA" id="ARBA00006414"/>
    </source>
</evidence>
<comment type="similarity">
    <text evidence="1">Belongs to the themis family.</text>
</comment>
<evidence type="ECO:0000313" key="4">
    <source>
        <dbReference type="EMBL" id="KAK2846235.1"/>
    </source>
</evidence>
<organism evidence="4 5">
    <name type="scientific">Tachysurus vachellii</name>
    <name type="common">Darkbarbel catfish</name>
    <name type="synonym">Pelteobagrus vachellii</name>
    <dbReference type="NCBI Taxonomy" id="175792"/>
    <lineage>
        <taxon>Eukaryota</taxon>
        <taxon>Metazoa</taxon>
        <taxon>Chordata</taxon>
        <taxon>Craniata</taxon>
        <taxon>Vertebrata</taxon>
        <taxon>Euteleostomi</taxon>
        <taxon>Actinopterygii</taxon>
        <taxon>Neopterygii</taxon>
        <taxon>Teleostei</taxon>
        <taxon>Ostariophysi</taxon>
        <taxon>Siluriformes</taxon>
        <taxon>Bagridae</taxon>
        <taxon>Tachysurus</taxon>
    </lineage>
</organism>
<feature type="domain" description="CABIT" evidence="3">
    <location>
        <begin position="17"/>
        <end position="257"/>
    </location>
</feature>
<dbReference type="InterPro" id="IPR039671">
    <property type="entry name" value="THEMIS"/>
</dbReference>
<evidence type="ECO:0000256" key="2">
    <source>
        <dbReference type="SAM" id="MobiDB-lite"/>
    </source>
</evidence>
<sequence>MAMTLSEFTRSLDPETLPRILQIQSGIYCPGSVYELFGRACSLSTGELVKIIDITITRFIAQTSDGTEIILPLDYPGLFRIVADSEPYLSIQEIVHSLKIGDHVLGQPVFVSSGKITLPQGSLKKRESFRITSVLRDLNGGEDRIVCEVLHREPKFCFTLGFSQKGNFTECEDDQFYTLQELAKWKIPNGRQRIVTIVKDLPVKDLLFSNLLENVCGELTLSPVYELQAVTSVGKDKVVIPSNLDVEVMEVTDQIDTSAFIQPLSLQDVFQKPCEIFPFVAEVIESPTIEVNMPEEMAFLSNCKQIIVHCAYKAKRILATEIRQESPKHFLIPSSYNGRLKRRPREFPTSYDLKRAQSNTENLHVVATRAFDSVYDGLASVLVGDEFQVKKKEPNHIENRDTTEFLKCLKIKGKSQEVVRLPMFIDGGFMEVIHDKRQYSISEICHWFPLPFNVKVSVRDLSLKEDILAGAPGLRIEEEIIDPYLLVSSTDLSSWWEISVNRTHMTLHMDKTWNGGEPPSGVTSFVEMISEKSYYTMRRYAVATVTPPPRPPKTPKRPPERPIRTQQTKSEKTSTCSPKLTVKSREGPTDCNTAEMEKNTIIPATLPRMTAQTAVSRGHSLEDVCVNQAKDDDAHDYEYIDEDELEKIRKQFSEQSISISAKDKPSNTI</sequence>
<gene>
    <name evidence="4" type="ORF">Q7C36_011089</name>
</gene>
<dbReference type="AlphaFoldDB" id="A0AA88MWT3"/>
<feature type="domain" description="CABIT" evidence="3">
    <location>
        <begin position="277"/>
        <end position="501"/>
    </location>
</feature>
<evidence type="ECO:0000259" key="3">
    <source>
        <dbReference type="Pfam" id="PF12736"/>
    </source>
</evidence>
<dbReference type="GO" id="GO:0005634">
    <property type="term" value="C:nucleus"/>
    <property type="evidence" value="ECO:0007669"/>
    <property type="project" value="TreeGrafter"/>
</dbReference>